<name>A0AAV1Z1Q9_9ARAC</name>
<reference evidence="3 4" key="1">
    <citation type="submission" date="2024-04" db="EMBL/GenBank/DDBJ databases">
        <authorList>
            <person name="Rising A."/>
            <person name="Reimegard J."/>
            <person name="Sonavane S."/>
            <person name="Akerstrom W."/>
            <person name="Nylinder S."/>
            <person name="Hedman E."/>
            <person name="Kallberg Y."/>
        </authorList>
    </citation>
    <scope>NUCLEOTIDE SEQUENCE [LARGE SCALE GENOMIC DNA]</scope>
</reference>
<accession>A0AAV1Z1Q9</accession>
<keyword evidence="2" id="KW-0732">Signal</keyword>
<proteinExistence type="predicted"/>
<feature type="signal peptide" evidence="2">
    <location>
        <begin position="1"/>
        <end position="22"/>
    </location>
</feature>
<feature type="chain" id="PRO_5043584313" evidence="2">
    <location>
        <begin position="23"/>
        <end position="257"/>
    </location>
</feature>
<dbReference type="AlphaFoldDB" id="A0AAV1Z1Q9"/>
<dbReference type="Gene3D" id="1.10.274.60">
    <property type="entry name" value="Spidroin, repetitive domain"/>
    <property type="match status" value="1"/>
</dbReference>
<feature type="region of interest" description="Disordered" evidence="1">
    <location>
        <begin position="63"/>
        <end position="89"/>
    </location>
</feature>
<organism evidence="3 4">
    <name type="scientific">Larinioides sclopetarius</name>
    <dbReference type="NCBI Taxonomy" id="280406"/>
    <lineage>
        <taxon>Eukaryota</taxon>
        <taxon>Metazoa</taxon>
        <taxon>Ecdysozoa</taxon>
        <taxon>Arthropoda</taxon>
        <taxon>Chelicerata</taxon>
        <taxon>Arachnida</taxon>
        <taxon>Araneae</taxon>
        <taxon>Araneomorphae</taxon>
        <taxon>Entelegynae</taxon>
        <taxon>Araneoidea</taxon>
        <taxon>Araneidae</taxon>
        <taxon>Larinioides</taxon>
    </lineage>
</organism>
<dbReference type="EMBL" id="CAXIEN010000011">
    <property type="protein sequence ID" value="CAL1264188.1"/>
    <property type="molecule type" value="Genomic_DNA"/>
</dbReference>
<keyword evidence="4" id="KW-1185">Reference proteome</keyword>
<protein>
    <submittedName>
        <fullName evidence="3">Uncharacterized protein</fullName>
    </submittedName>
</protein>
<gene>
    <name evidence="3" type="ORF">LARSCL_LOCUS1879</name>
</gene>
<evidence type="ECO:0000313" key="3">
    <source>
        <dbReference type="EMBL" id="CAL1264188.1"/>
    </source>
</evidence>
<evidence type="ECO:0000256" key="2">
    <source>
        <dbReference type="SAM" id="SignalP"/>
    </source>
</evidence>
<comment type="caution">
    <text evidence="3">The sequence shown here is derived from an EMBL/GenBank/DDBJ whole genome shotgun (WGS) entry which is preliminary data.</text>
</comment>
<sequence length="257" mass="27858">MLQLQTTLLVWIAVGAFQATLSSKFYDTSVPGHGSPSFPGTPCTSGQASPCFPGTPCTSEQAFHPAQNQQRRPAYPASSTKFSYENSSSKDPCINNFVSTFVKAVQSSKVLSELFGFFSHTSAIEFSNGKYPEVLEALTEIGAPNPEFASQQAVESIAESFDTLTSDIVIHVYANSIAKYIFTQGILTPQNAAQLAKKYADAMEEAASCNDSEYAALKEGYVNFLNSLDLFSPDKALLIALQYANEWKLAAKPTRRG</sequence>
<dbReference type="InterPro" id="IPR043070">
    <property type="entry name" value="Spidroin_repeat"/>
</dbReference>
<evidence type="ECO:0000313" key="4">
    <source>
        <dbReference type="Proteomes" id="UP001497382"/>
    </source>
</evidence>
<dbReference type="Proteomes" id="UP001497382">
    <property type="component" value="Unassembled WGS sequence"/>
</dbReference>
<evidence type="ECO:0000256" key="1">
    <source>
        <dbReference type="SAM" id="MobiDB-lite"/>
    </source>
</evidence>